<dbReference type="AlphaFoldDB" id="A0A7I8W3K6"/>
<evidence type="ECO:0000313" key="1">
    <source>
        <dbReference type="EMBL" id="CAD5123092.1"/>
    </source>
</evidence>
<evidence type="ECO:0000313" key="2">
    <source>
        <dbReference type="Proteomes" id="UP000549394"/>
    </source>
</evidence>
<dbReference type="EMBL" id="CAJFCJ010000019">
    <property type="protein sequence ID" value="CAD5123092.1"/>
    <property type="molecule type" value="Genomic_DNA"/>
</dbReference>
<reference evidence="1 2" key="1">
    <citation type="submission" date="2020-08" db="EMBL/GenBank/DDBJ databases">
        <authorList>
            <person name="Hejnol A."/>
        </authorList>
    </citation>
    <scope>NUCLEOTIDE SEQUENCE [LARGE SCALE GENOMIC DNA]</scope>
</reference>
<proteinExistence type="predicted"/>
<accession>A0A7I8W3K6</accession>
<organism evidence="1 2">
    <name type="scientific">Dimorphilus gyrociliatus</name>
    <dbReference type="NCBI Taxonomy" id="2664684"/>
    <lineage>
        <taxon>Eukaryota</taxon>
        <taxon>Metazoa</taxon>
        <taxon>Spiralia</taxon>
        <taxon>Lophotrochozoa</taxon>
        <taxon>Annelida</taxon>
        <taxon>Polychaeta</taxon>
        <taxon>Polychaeta incertae sedis</taxon>
        <taxon>Dinophilidae</taxon>
        <taxon>Dimorphilus</taxon>
    </lineage>
</organism>
<dbReference type="Proteomes" id="UP000549394">
    <property type="component" value="Unassembled WGS sequence"/>
</dbReference>
<sequence length="94" mass="10704">MSRKSTIREKDVDEFLKKNKAFASKWFKANMDNLEKTENEPEETVTEEDELAALNYTNTPSRQGSFSIFSFCTNNMSGSNPRKSVDELSVNNAI</sequence>
<comment type="caution">
    <text evidence="1">The sequence shown here is derived from an EMBL/GenBank/DDBJ whole genome shotgun (WGS) entry which is preliminary data.</text>
</comment>
<protein>
    <submittedName>
        <fullName evidence="1">Uncharacterized protein</fullName>
    </submittedName>
</protein>
<keyword evidence="2" id="KW-1185">Reference proteome</keyword>
<name>A0A7I8W3K6_9ANNE</name>
<gene>
    <name evidence="1" type="ORF">DGYR_LOCUS10812</name>
</gene>